<evidence type="ECO:0000256" key="2">
    <source>
        <dbReference type="ARBA" id="ARBA00023015"/>
    </source>
</evidence>
<dbReference type="InterPro" id="IPR015300">
    <property type="entry name" value="DNA-bd_pseudobarrel_sf"/>
</dbReference>
<dbReference type="STRING" id="4072.A0A2G2ZDH4"/>
<name>A0A2G2ZDH4_CAPAN</name>
<feature type="compositionally biased region" description="Acidic residues" evidence="6">
    <location>
        <begin position="370"/>
        <end position="383"/>
    </location>
</feature>
<comment type="subcellular location">
    <subcellularLocation>
        <location evidence="1">Nucleus</location>
    </subcellularLocation>
</comment>
<dbReference type="CDD" id="cd10017">
    <property type="entry name" value="B3_DNA"/>
    <property type="match status" value="1"/>
</dbReference>
<dbReference type="SUPFAM" id="SSF101936">
    <property type="entry name" value="DNA-binding pseudobarrel domain"/>
    <property type="match status" value="1"/>
</dbReference>
<sequence>MAMRTEKNYVGAGFPAFIKVYRPENCYPKLRIPSSFLKYFNGDIPVVSLLEVEGPTRRAWRIGEDFFFEGGWPKFMRDNNLEFEDFLNFSYARKWIQADAPLADQVPDGSINSGVSVALFEVVLKKSNFSKVLLNIPASFGYKYMKSGQKFEKTATLQTDGFFSFHRGEDLESSTMPSILDILHSVVIEEIGRSCRNFAELKKMKVESLVWITVKKKQLKEIGTSLMAISFPIFDACFTNVTEDASFCSEKLQKLGWQYRPLEETLTDAVESYKQAPKLPEQLPPQLVSQPVNFSIVASDYQYSSWKQKEEGEVSKRMKKEEIWAKGFGKFLKAAKSMNFWVIEGGINREKVMFGLRISAVKRFGTKSVEEEEEEEKDEENDAIFESGKCI</sequence>
<protein>
    <recommendedName>
        <fullName evidence="9">TF-B3 domain-containing protein</fullName>
    </recommendedName>
</protein>
<keyword evidence="8" id="KW-1185">Reference proteome</keyword>
<evidence type="ECO:0000256" key="1">
    <source>
        <dbReference type="ARBA" id="ARBA00004123"/>
    </source>
</evidence>
<evidence type="ECO:0000256" key="4">
    <source>
        <dbReference type="ARBA" id="ARBA00023163"/>
    </source>
</evidence>
<reference evidence="7 8" key="2">
    <citation type="journal article" date="2017" name="Genome Biol.">
        <title>New reference genome sequences of hot pepper reveal the massive evolution of plant disease-resistance genes by retroduplication.</title>
        <authorList>
            <person name="Kim S."/>
            <person name="Park J."/>
            <person name="Yeom S.I."/>
            <person name="Kim Y.M."/>
            <person name="Seo E."/>
            <person name="Kim K.T."/>
            <person name="Kim M.S."/>
            <person name="Lee J.M."/>
            <person name="Cheong K."/>
            <person name="Shin H.S."/>
            <person name="Kim S.B."/>
            <person name="Han K."/>
            <person name="Lee J."/>
            <person name="Park M."/>
            <person name="Lee H.A."/>
            <person name="Lee H.Y."/>
            <person name="Lee Y."/>
            <person name="Oh S."/>
            <person name="Lee J.H."/>
            <person name="Choi E."/>
            <person name="Choi E."/>
            <person name="Lee S.E."/>
            <person name="Jeon J."/>
            <person name="Kim H."/>
            <person name="Choi G."/>
            <person name="Song H."/>
            <person name="Lee J."/>
            <person name="Lee S.C."/>
            <person name="Kwon J.K."/>
            <person name="Lee H.Y."/>
            <person name="Koo N."/>
            <person name="Hong Y."/>
            <person name="Kim R.W."/>
            <person name="Kang W.H."/>
            <person name="Huh J.H."/>
            <person name="Kang B.C."/>
            <person name="Yang T.J."/>
            <person name="Lee Y.H."/>
            <person name="Bennetzen J.L."/>
            <person name="Choi D."/>
        </authorList>
    </citation>
    <scope>NUCLEOTIDE SEQUENCE [LARGE SCALE GENOMIC DNA]</scope>
    <source>
        <strain evidence="8">cv. CM334</strain>
    </source>
</reference>
<gene>
    <name evidence="7" type="ORF">T459_18046</name>
</gene>
<dbReference type="AlphaFoldDB" id="A0A2G2ZDH4"/>
<comment type="caution">
    <text evidence="7">The sequence shown here is derived from an EMBL/GenBank/DDBJ whole genome shotgun (WGS) entry which is preliminary data.</text>
</comment>
<dbReference type="GO" id="GO:0005634">
    <property type="term" value="C:nucleus"/>
    <property type="evidence" value="ECO:0007669"/>
    <property type="project" value="UniProtKB-SubCell"/>
</dbReference>
<dbReference type="InterPro" id="IPR003340">
    <property type="entry name" value="B3_DNA-bd"/>
</dbReference>
<evidence type="ECO:0000256" key="3">
    <source>
        <dbReference type="ARBA" id="ARBA00023125"/>
    </source>
</evidence>
<proteinExistence type="predicted"/>
<dbReference type="Proteomes" id="UP000222542">
    <property type="component" value="Unassembled WGS sequence"/>
</dbReference>
<reference evidence="7 8" key="1">
    <citation type="journal article" date="2014" name="Nat. Genet.">
        <title>Genome sequence of the hot pepper provides insights into the evolution of pungency in Capsicum species.</title>
        <authorList>
            <person name="Kim S."/>
            <person name="Park M."/>
            <person name="Yeom S.I."/>
            <person name="Kim Y.M."/>
            <person name="Lee J.M."/>
            <person name="Lee H.A."/>
            <person name="Seo E."/>
            <person name="Choi J."/>
            <person name="Cheong K."/>
            <person name="Kim K.T."/>
            <person name="Jung K."/>
            <person name="Lee G.W."/>
            <person name="Oh S.K."/>
            <person name="Bae C."/>
            <person name="Kim S.B."/>
            <person name="Lee H.Y."/>
            <person name="Kim S.Y."/>
            <person name="Kim M.S."/>
            <person name="Kang B.C."/>
            <person name="Jo Y.D."/>
            <person name="Yang H.B."/>
            <person name="Jeong H.J."/>
            <person name="Kang W.H."/>
            <person name="Kwon J.K."/>
            <person name="Shin C."/>
            <person name="Lim J.Y."/>
            <person name="Park J.H."/>
            <person name="Huh J.H."/>
            <person name="Kim J.S."/>
            <person name="Kim B.D."/>
            <person name="Cohen O."/>
            <person name="Paran I."/>
            <person name="Suh M.C."/>
            <person name="Lee S.B."/>
            <person name="Kim Y.K."/>
            <person name="Shin Y."/>
            <person name="Noh S.J."/>
            <person name="Park J."/>
            <person name="Seo Y.S."/>
            <person name="Kwon S.Y."/>
            <person name="Kim H.A."/>
            <person name="Park J.M."/>
            <person name="Kim H.J."/>
            <person name="Choi S.B."/>
            <person name="Bosland P.W."/>
            <person name="Reeves G."/>
            <person name="Jo S.H."/>
            <person name="Lee B.W."/>
            <person name="Cho H.T."/>
            <person name="Choi H.S."/>
            <person name="Lee M.S."/>
            <person name="Yu Y."/>
            <person name="Do Choi Y."/>
            <person name="Park B.S."/>
            <person name="van Deynze A."/>
            <person name="Ashrafi H."/>
            <person name="Hill T."/>
            <person name="Kim W.T."/>
            <person name="Pai H.S."/>
            <person name="Ahn H.K."/>
            <person name="Yeam I."/>
            <person name="Giovannoni J.J."/>
            <person name="Rose J.K."/>
            <person name="Sorensen I."/>
            <person name="Lee S.J."/>
            <person name="Kim R.W."/>
            <person name="Choi I.Y."/>
            <person name="Choi B.S."/>
            <person name="Lim J.S."/>
            <person name="Lee Y.H."/>
            <person name="Choi D."/>
        </authorList>
    </citation>
    <scope>NUCLEOTIDE SEQUENCE [LARGE SCALE GENOMIC DNA]</scope>
    <source>
        <strain evidence="8">cv. CM334</strain>
    </source>
</reference>
<dbReference type="Gene3D" id="2.40.330.10">
    <property type="entry name" value="DNA-binding pseudobarrel domain"/>
    <property type="match status" value="1"/>
</dbReference>
<organism evidence="7 8">
    <name type="scientific">Capsicum annuum</name>
    <name type="common">Capsicum pepper</name>
    <dbReference type="NCBI Taxonomy" id="4072"/>
    <lineage>
        <taxon>Eukaryota</taxon>
        <taxon>Viridiplantae</taxon>
        <taxon>Streptophyta</taxon>
        <taxon>Embryophyta</taxon>
        <taxon>Tracheophyta</taxon>
        <taxon>Spermatophyta</taxon>
        <taxon>Magnoliopsida</taxon>
        <taxon>eudicotyledons</taxon>
        <taxon>Gunneridae</taxon>
        <taxon>Pentapetalae</taxon>
        <taxon>asterids</taxon>
        <taxon>lamiids</taxon>
        <taxon>Solanales</taxon>
        <taxon>Solanaceae</taxon>
        <taxon>Solanoideae</taxon>
        <taxon>Capsiceae</taxon>
        <taxon>Capsicum</taxon>
    </lineage>
</organism>
<dbReference type="GO" id="GO:0003677">
    <property type="term" value="F:DNA binding"/>
    <property type="evidence" value="ECO:0007669"/>
    <property type="project" value="UniProtKB-KW"/>
</dbReference>
<evidence type="ECO:0008006" key="9">
    <source>
        <dbReference type="Google" id="ProtNLM"/>
    </source>
</evidence>
<keyword evidence="5" id="KW-0539">Nucleus</keyword>
<evidence type="ECO:0000256" key="6">
    <source>
        <dbReference type="SAM" id="MobiDB-lite"/>
    </source>
</evidence>
<keyword evidence="4" id="KW-0804">Transcription</keyword>
<keyword evidence="2" id="KW-0805">Transcription regulation</keyword>
<feature type="region of interest" description="Disordered" evidence="6">
    <location>
        <begin position="367"/>
        <end position="391"/>
    </location>
</feature>
<evidence type="ECO:0000256" key="5">
    <source>
        <dbReference type="ARBA" id="ARBA00023242"/>
    </source>
</evidence>
<accession>A0A2G2ZDH4</accession>
<evidence type="ECO:0000313" key="8">
    <source>
        <dbReference type="Proteomes" id="UP000222542"/>
    </source>
</evidence>
<dbReference type="EMBL" id="AYRZ02000006">
    <property type="protein sequence ID" value="PHT79994.1"/>
    <property type="molecule type" value="Genomic_DNA"/>
</dbReference>
<dbReference type="Gramene" id="PHT79994">
    <property type="protein sequence ID" value="PHT79994"/>
    <property type="gene ID" value="T459_18046"/>
</dbReference>
<keyword evidence="3" id="KW-0238">DNA-binding</keyword>
<evidence type="ECO:0000313" key="7">
    <source>
        <dbReference type="EMBL" id="PHT79994.1"/>
    </source>
</evidence>